<keyword evidence="2" id="KW-0224">Dipeptidase</keyword>
<gene>
    <name evidence="2" type="ORF">WKV53_06220</name>
</gene>
<dbReference type="EC" id="3.4.13.-" evidence="2"/>
<comment type="caution">
    <text evidence="2">The sequence shown here is derived from an EMBL/GenBank/DDBJ whole genome shotgun (WGS) entry which is preliminary data.</text>
</comment>
<proteinExistence type="predicted"/>
<evidence type="ECO:0000256" key="1">
    <source>
        <dbReference type="SAM" id="MobiDB-lite"/>
    </source>
</evidence>
<dbReference type="Pfam" id="PF01244">
    <property type="entry name" value="Peptidase_M19"/>
    <property type="match status" value="1"/>
</dbReference>
<dbReference type="PROSITE" id="PS51365">
    <property type="entry name" value="RENAL_DIPEPTIDASE_2"/>
    <property type="match status" value="1"/>
</dbReference>
<dbReference type="Gene3D" id="3.20.20.140">
    <property type="entry name" value="Metal-dependent hydrolases"/>
    <property type="match status" value="1"/>
</dbReference>
<evidence type="ECO:0000313" key="3">
    <source>
        <dbReference type="Proteomes" id="UP001371305"/>
    </source>
</evidence>
<accession>A0ABU9AQS7</accession>
<dbReference type="PANTHER" id="PTHR10443">
    <property type="entry name" value="MICROSOMAL DIPEPTIDASE"/>
    <property type="match status" value="1"/>
</dbReference>
<name>A0ABU9AQS7_9BACT</name>
<keyword evidence="2" id="KW-0378">Hydrolase</keyword>
<feature type="region of interest" description="Disordered" evidence="1">
    <location>
        <begin position="281"/>
        <end position="303"/>
    </location>
</feature>
<dbReference type="InterPro" id="IPR032466">
    <property type="entry name" value="Metal_Hydrolase"/>
</dbReference>
<dbReference type="InterPro" id="IPR008257">
    <property type="entry name" value="Pept_M19"/>
</dbReference>
<organism evidence="2 3">
    <name type="scientific">Luteolibacter soli</name>
    <dbReference type="NCBI Taxonomy" id="3135280"/>
    <lineage>
        <taxon>Bacteria</taxon>
        <taxon>Pseudomonadati</taxon>
        <taxon>Verrucomicrobiota</taxon>
        <taxon>Verrucomicrobiia</taxon>
        <taxon>Verrucomicrobiales</taxon>
        <taxon>Verrucomicrobiaceae</taxon>
        <taxon>Luteolibacter</taxon>
    </lineage>
</organism>
<keyword evidence="3" id="KW-1185">Reference proteome</keyword>
<dbReference type="Proteomes" id="UP001371305">
    <property type="component" value="Unassembled WGS sequence"/>
</dbReference>
<keyword evidence="2" id="KW-0645">Protease</keyword>
<reference evidence="2 3" key="1">
    <citation type="submission" date="2024-04" db="EMBL/GenBank/DDBJ databases">
        <title>Luteolibacter sp. isolated from soil.</title>
        <authorList>
            <person name="An J."/>
        </authorList>
    </citation>
    <scope>NUCLEOTIDE SEQUENCE [LARGE SCALE GENOMIC DNA]</scope>
    <source>
        <strain evidence="2 3">Y139</strain>
    </source>
</reference>
<sequence length="349" mass="37164">MPAVARAADEMDPEVGKLVAATLGIDMHNHIDVPLAAADLPGPEVDLASEMKRSGLSAICMTFAVDYQPIRKPGDAYDRFVNGLTATDALLTRNKMRRALNLKDLQTAHDEGQPIVVQSIEGGHFLEGKLERVEEAYRRGLRHFGLLHDHDAEPPLGDIYTVPAHLGGLTEFGGKVIKECERLGIVIDLAHANMETVTAALKIVTKPVLITHTGLDTQLGKNPRMADMMKPRLIGKEQAKVVAEAGGVIGVWTHLADSPEDYASNVRALVDVIGVDHVGIGTDTKLTPPPGGGARRGGGTNQAWPDQKAGFYHAVVAAMLKSGFTAEEIGKIGGGNFCRVFDAGTAGHS</sequence>
<dbReference type="PANTHER" id="PTHR10443:SF12">
    <property type="entry name" value="DIPEPTIDASE"/>
    <property type="match status" value="1"/>
</dbReference>
<evidence type="ECO:0000313" key="2">
    <source>
        <dbReference type="EMBL" id="MEK7950079.1"/>
    </source>
</evidence>
<dbReference type="SUPFAM" id="SSF51556">
    <property type="entry name" value="Metallo-dependent hydrolases"/>
    <property type="match status" value="1"/>
</dbReference>
<dbReference type="GO" id="GO:0016805">
    <property type="term" value="F:dipeptidase activity"/>
    <property type="evidence" value="ECO:0007669"/>
    <property type="project" value="UniProtKB-KW"/>
</dbReference>
<dbReference type="EMBL" id="JBBUKT010000002">
    <property type="protein sequence ID" value="MEK7950079.1"/>
    <property type="molecule type" value="Genomic_DNA"/>
</dbReference>
<protein>
    <submittedName>
        <fullName evidence="2">Membrane dipeptidase</fullName>
        <ecNumber evidence="2">3.4.13.-</ecNumber>
    </submittedName>
</protein>